<keyword evidence="3" id="KW-0732">Signal</keyword>
<dbReference type="Pfam" id="PF00188">
    <property type="entry name" value="CAP"/>
    <property type="match status" value="1"/>
</dbReference>
<evidence type="ECO:0000313" key="5">
    <source>
        <dbReference type="Proteomes" id="UP000515160"/>
    </source>
</evidence>
<comment type="subcellular location">
    <subcellularLocation>
        <location evidence="1">Secreted</location>
    </subcellularLocation>
</comment>
<evidence type="ECO:0000256" key="1">
    <source>
        <dbReference type="ARBA" id="ARBA00004613"/>
    </source>
</evidence>
<organism evidence="5 6">
    <name type="scientific">Drosophila albomicans</name>
    <name type="common">Fruit fly</name>
    <dbReference type="NCBI Taxonomy" id="7291"/>
    <lineage>
        <taxon>Eukaryota</taxon>
        <taxon>Metazoa</taxon>
        <taxon>Ecdysozoa</taxon>
        <taxon>Arthropoda</taxon>
        <taxon>Hexapoda</taxon>
        <taxon>Insecta</taxon>
        <taxon>Pterygota</taxon>
        <taxon>Neoptera</taxon>
        <taxon>Endopterygota</taxon>
        <taxon>Diptera</taxon>
        <taxon>Brachycera</taxon>
        <taxon>Muscomorpha</taxon>
        <taxon>Ephydroidea</taxon>
        <taxon>Drosophilidae</taxon>
        <taxon>Drosophila</taxon>
    </lineage>
</organism>
<accession>A0A6P8XXE7</accession>
<dbReference type="GO" id="GO:0005576">
    <property type="term" value="C:extracellular region"/>
    <property type="evidence" value="ECO:0007669"/>
    <property type="project" value="UniProtKB-SubCell"/>
</dbReference>
<sequence length="251" mass="29277">MNARFAVLLFIFLHLDELYGIPRWDNVMFKTKVLFYKMRGELRTPIPPTDYCQKGLCPPNVIHLACERPFWGPQCTKPREGVNMEKFKMKLEDLHNNARRRLSSTKWKNLPLAKPLPDVHWDDELSILAMRITNFCNDKVASECVNTPRFLNVAKSTSTSRRARSYPEGVMVHEFRNTWSYVENRYDESFVTSFPANATQKENAFANIVNKRIHRFGCGMLIKKDGIDKIHYFTCLYNEKAKAGQALYDLQ</sequence>
<dbReference type="Proteomes" id="UP000515160">
    <property type="component" value="Chromosome 2R"/>
</dbReference>
<keyword evidence="2" id="KW-0964">Secreted</keyword>
<reference evidence="6" key="1">
    <citation type="submission" date="2025-08" db="UniProtKB">
        <authorList>
            <consortium name="RefSeq"/>
        </authorList>
    </citation>
    <scope>IDENTIFICATION</scope>
    <source>
        <strain evidence="6">15112-1751.03</strain>
        <tissue evidence="6">Whole Adult</tissue>
    </source>
</reference>
<dbReference type="SUPFAM" id="SSF55797">
    <property type="entry name" value="PR-1-like"/>
    <property type="match status" value="1"/>
</dbReference>
<feature type="signal peptide" evidence="3">
    <location>
        <begin position="1"/>
        <end position="20"/>
    </location>
</feature>
<dbReference type="InterPro" id="IPR035940">
    <property type="entry name" value="CAP_sf"/>
</dbReference>
<keyword evidence="5" id="KW-1185">Reference proteome</keyword>
<evidence type="ECO:0000256" key="2">
    <source>
        <dbReference type="ARBA" id="ARBA00022525"/>
    </source>
</evidence>
<dbReference type="AlphaFoldDB" id="A0A6P8XXE7"/>
<dbReference type="GeneID" id="117575745"/>
<feature type="chain" id="PRO_5028415581" evidence="3">
    <location>
        <begin position="21"/>
        <end position="251"/>
    </location>
</feature>
<name>A0A6P8XXE7_DROAB</name>
<feature type="domain" description="SCP" evidence="4">
    <location>
        <begin position="85"/>
        <end position="244"/>
    </location>
</feature>
<gene>
    <name evidence="6" type="primary">LOC117575745</name>
</gene>
<dbReference type="SMART" id="SM00198">
    <property type="entry name" value="SCP"/>
    <property type="match status" value="1"/>
</dbReference>
<dbReference type="OrthoDB" id="43654at2759"/>
<proteinExistence type="predicted"/>
<protein>
    <submittedName>
        <fullName evidence="6">Venom allergen 3</fullName>
    </submittedName>
</protein>
<dbReference type="Gene3D" id="3.40.33.10">
    <property type="entry name" value="CAP"/>
    <property type="match status" value="1"/>
</dbReference>
<evidence type="ECO:0000256" key="3">
    <source>
        <dbReference type="SAM" id="SignalP"/>
    </source>
</evidence>
<evidence type="ECO:0000313" key="6">
    <source>
        <dbReference type="RefSeq" id="XP_034115990.1"/>
    </source>
</evidence>
<evidence type="ECO:0000259" key="4">
    <source>
        <dbReference type="SMART" id="SM00198"/>
    </source>
</evidence>
<dbReference type="CDD" id="cd05380">
    <property type="entry name" value="CAP_euk"/>
    <property type="match status" value="1"/>
</dbReference>
<dbReference type="InterPro" id="IPR014044">
    <property type="entry name" value="CAP_dom"/>
</dbReference>
<dbReference type="RefSeq" id="XP_034115990.1">
    <property type="nucleotide sequence ID" value="XM_034260099.2"/>
</dbReference>